<dbReference type="PROSITE" id="PS00731">
    <property type="entry name" value="AP_NUCLEASE_F2_3"/>
    <property type="match status" value="1"/>
</dbReference>
<dbReference type="Pfam" id="PF01261">
    <property type="entry name" value="AP_endonuc_2"/>
    <property type="match status" value="1"/>
</dbReference>
<dbReference type="InterPro" id="IPR001719">
    <property type="entry name" value="AP_endonuc_2"/>
</dbReference>
<keyword evidence="4" id="KW-0479">Metal-binding</keyword>
<dbReference type="EMBL" id="SWLG01000021">
    <property type="protein sequence ID" value="TLS35458.1"/>
    <property type="molecule type" value="Genomic_DNA"/>
</dbReference>
<dbReference type="GO" id="GO:0006284">
    <property type="term" value="P:base-excision repair"/>
    <property type="evidence" value="ECO:0007669"/>
    <property type="project" value="TreeGrafter"/>
</dbReference>
<dbReference type="GO" id="GO:0003906">
    <property type="term" value="F:DNA-(apurinic or apyrimidinic site) endonuclease activity"/>
    <property type="evidence" value="ECO:0007669"/>
    <property type="project" value="TreeGrafter"/>
</dbReference>
<dbReference type="InterPro" id="IPR013022">
    <property type="entry name" value="Xyl_isomerase-like_TIM-brl"/>
</dbReference>
<dbReference type="RefSeq" id="WP_138128935.1">
    <property type="nucleotide sequence ID" value="NZ_SWLG01000021.1"/>
</dbReference>
<keyword evidence="7" id="KW-0862">Zinc</keyword>
<protein>
    <submittedName>
        <fullName evidence="10">Deoxyribonuclease IV</fullName>
        <ecNumber evidence="10">3.1.21.2</ecNumber>
    </submittedName>
</protein>
<dbReference type="GO" id="GO:0008081">
    <property type="term" value="F:phosphoric diester hydrolase activity"/>
    <property type="evidence" value="ECO:0007669"/>
    <property type="project" value="TreeGrafter"/>
</dbReference>
<dbReference type="AlphaFoldDB" id="A0A5R9F1X0"/>
<sequence>MLFGSHVSIRNGYLSAAKTARERGGKSFQYFPKNPRSILIKKFDPVDAEKCAKYCKEHNLVSIAHTPYPTQLSLIEKEKQRKMADSITNDLEIAEACGSIGVVVHFGTYKNENHNPLEGYQLMIELLNNVLSNWNGKALLLIENNAGKSGKMGTTFEELVKVRKLVDFSEKIGFCFDTCHAFASGLWNGENWSEVEKKGKELGYFDHLKAIHLNDSKYASGSLRDRHENVGKGHIGVMYMKKFINSNLLRGIPMILETPSSTTYTHREEIAFLKTITTYS</sequence>
<dbReference type="SUPFAM" id="SSF51658">
    <property type="entry name" value="Xylose isomerase-like"/>
    <property type="match status" value="1"/>
</dbReference>
<evidence type="ECO:0000256" key="1">
    <source>
        <dbReference type="ARBA" id="ARBA00001947"/>
    </source>
</evidence>
<dbReference type="PANTHER" id="PTHR21445">
    <property type="entry name" value="ENDONUCLEASE IV ENDODEOXYRIBONUCLEASE IV"/>
    <property type="match status" value="1"/>
</dbReference>
<keyword evidence="3" id="KW-0540">Nuclease</keyword>
<evidence type="ECO:0000313" key="10">
    <source>
        <dbReference type="EMBL" id="TLS35458.1"/>
    </source>
</evidence>
<dbReference type="GO" id="GO:0008270">
    <property type="term" value="F:zinc ion binding"/>
    <property type="evidence" value="ECO:0007669"/>
    <property type="project" value="InterPro"/>
</dbReference>
<evidence type="ECO:0000256" key="4">
    <source>
        <dbReference type="ARBA" id="ARBA00022723"/>
    </source>
</evidence>
<evidence type="ECO:0000256" key="7">
    <source>
        <dbReference type="ARBA" id="ARBA00022833"/>
    </source>
</evidence>
<keyword evidence="6 10" id="KW-0378">Hydrolase</keyword>
<dbReference type="InterPro" id="IPR036237">
    <property type="entry name" value="Xyl_isomerase-like_sf"/>
</dbReference>
<reference evidence="10 11" key="1">
    <citation type="submission" date="2019-04" db="EMBL/GenBank/DDBJ databases">
        <title>Bacillus caeni sp. nov., a bacterium isolated from mangrove sediment.</title>
        <authorList>
            <person name="Huang H."/>
            <person name="Mo K."/>
            <person name="Hu Y."/>
        </authorList>
    </citation>
    <scope>NUCLEOTIDE SEQUENCE [LARGE SCALE GENOMIC DNA]</scope>
    <source>
        <strain evidence="10 11">HB172195</strain>
    </source>
</reference>
<keyword evidence="8" id="KW-0234">DNA repair</keyword>
<dbReference type="OrthoDB" id="9805666at2"/>
<dbReference type="GO" id="GO:0003677">
    <property type="term" value="F:DNA binding"/>
    <property type="evidence" value="ECO:0007669"/>
    <property type="project" value="InterPro"/>
</dbReference>
<keyword evidence="11" id="KW-1185">Reference proteome</keyword>
<proteinExistence type="inferred from homology"/>
<gene>
    <name evidence="10" type="ORF">FCL54_20390</name>
</gene>
<evidence type="ECO:0000256" key="6">
    <source>
        <dbReference type="ARBA" id="ARBA00022801"/>
    </source>
</evidence>
<feature type="domain" description="Xylose isomerase-like TIM barrel" evidence="9">
    <location>
        <begin position="19"/>
        <end position="275"/>
    </location>
</feature>
<organism evidence="10 11">
    <name type="scientific">Exobacillus caeni</name>
    <dbReference type="NCBI Taxonomy" id="2574798"/>
    <lineage>
        <taxon>Bacteria</taxon>
        <taxon>Bacillati</taxon>
        <taxon>Bacillota</taxon>
        <taxon>Bacilli</taxon>
        <taxon>Bacillales</taxon>
        <taxon>Guptibacillaceae</taxon>
        <taxon>Exobacillus</taxon>
    </lineage>
</organism>
<accession>A0A5R9F1X0</accession>
<dbReference type="InterPro" id="IPR018246">
    <property type="entry name" value="AP_endonuc_F2_Zn_BS"/>
</dbReference>
<dbReference type="NCBIfam" id="TIGR00587">
    <property type="entry name" value="nfo"/>
    <property type="match status" value="1"/>
</dbReference>
<dbReference type="SMART" id="SM00518">
    <property type="entry name" value="AP2Ec"/>
    <property type="match status" value="1"/>
</dbReference>
<comment type="cofactor">
    <cofactor evidence="1">
        <name>Zn(2+)</name>
        <dbReference type="ChEBI" id="CHEBI:29105"/>
    </cofactor>
</comment>
<dbReference type="GO" id="GO:0008833">
    <property type="term" value="F:deoxyribonuclease IV (phage-T4-induced) activity"/>
    <property type="evidence" value="ECO:0007669"/>
    <property type="project" value="UniProtKB-EC"/>
</dbReference>
<evidence type="ECO:0000256" key="3">
    <source>
        <dbReference type="ARBA" id="ARBA00022722"/>
    </source>
</evidence>
<dbReference type="EC" id="3.1.21.2" evidence="10"/>
<dbReference type="CDD" id="cd00019">
    <property type="entry name" value="AP2Ec"/>
    <property type="match status" value="1"/>
</dbReference>
<dbReference type="PROSITE" id="PS00730">
    <property type="entry name" value="AP_NUCLEASE_F2_2"/>
    <property type="match status" value="1"/>
</dbReference>
<dbReference type="Gene3D" id="3.20.20.150">
    <property type="entry name" value="Divalent-metal-dependent TIM barrel enzymes"/>
    <property type="match status" value="1"/>
</dbReference>
<evidence type="ECO:0000259" key="9">
    <source>
        <dbReference type="Pfam" id="PF01261"/>
    </source>
</evidence>
<comment type="caution">
    <text evidence="10">The sequence shown here is derived from an EMBL/GenBank/DDBJ whole genome shotgun (WGS) entry which is preliminary data.</text>
</comment>
<dbReference type="Proteomes" id="UP000308230">
    <property type="component" value="Unassembled WGS sequence"/>
</dbReference>
<evidence type="ECO:0000256" key="8">
    <source>
        <dbReference type="ARBA" id="ARBA00023204"/>
    </source>
</evidence>
<comment type="similarity">
    <text evidence="2">Belongs to the AP endonuclease 2 family.</text>
</comment>
<dbReference type="PANTHER" id="PTHR21445:SF0">
    <property type="entry name" value="APURINIC-APYRIMIDINIC ENDONUCLEASE"/>
    <property type="match status" value="1"/>
</dbReference>
<keyword evidence="5" id="KW-0227">DNA damage</keyword>
<dbReference type="PROSITE" id="PS51432">
    <property type="entry name" value="AP_NUCLEASE_F2_4"/>
    <property type="match status" value="1"/>
</dbReference>
<name>A0A5R9F1X0_9BACL</name>
<evidence type="ECO:0000256" key="5">
    <source>
        <dbReference type="ARBA" id="ARBA00022763"/>
    </source>
</evidence>
<evidence type="ECO:0000313" key="11">
    <source>
        <dbReference type="Proteomes" id="UP000308230"/>
    </source>
</evidence>
<evidence type="ECO:0000256" key="2">
    <source>
        <dbReference type="ARBA" id="ARBA00005340"/>
    </source>
</evidence>